<dbReference type="AlphaFoldDB" id="A0A1F7VAR5"/>
<feature type="region of interest" description="Disordered" evidence="4">
    <location>
        <begin position="409"/>
        <end position="430"/>
    </location>
</feature>
<evidence type="ECO:0000313" key="7">
    <source>
        <dbReference type="Proteomes" id="UP000178723"/>
    </source>
</evidence>
<evidence type="ECO:0000256" key="2">
    <source>
        <dbReference type="ARBA" id="ARBA00022840"/>
    </source>
</evidence>
<keyword evidence="3" id="KW-0238">DNA-binding</keyword>
<proteinExistence type="predicted"/>
<accession>A0A1F7VAR5</accession>
<dbReference type="InterPro" id="IPR027417">
    <property type="entry name" value="P-loop_NTPase"/>
</dbReference>
<keyword evidence="2" id="KW-0067">ATP-binding</keyword>
<gene>
    <name evidence="6" type="ORF">A3I40_03550</name>
</gene>
<dbReference type="Pfam" id="PF17764">
    <property type="entry name" value="PriA_3primeBD"/>
    <property type="match status" value="1"/>
</dbReference>
<protein>
    <recommendedName>
        <fullName evidence="5">Primosomal protein N' 3' DNA-binding domain-containing protein</fullName>
    </recommendedName>
</protein>
<dbReference type="Gene3D" id="3.40.1440.60">
    <property type="entry name" value="PriA, 3(prime) DNA-binding domain"/>
    <property type="match status" value="1"/>
</dbReference>
<dbReference type="PANTHER" id="PTHR30580:SF0">
    <property type="entry name" value="PRIMOSOMAL PROTEIN N"/>
    <property type="match status" value="1"/>
</dbReference>
<feature type="domain" description="Primosomal protein N' 3' DNA-binding" evidence="5">
    <location>
        <begin position="11"/>
        <end position="103"/>
    </location>
</feature>
<dbReference type="InterPro" id="IPR041222">
    <property type="entry name" value="PriA_3primeBD"/>
</dbReference>
<evidence type="ECO:0000256" key="1">
    <source>
        <dbReference type="ARBA" id="ARBA00022741"/>
    </source>
</evidence>
<dbReference type="InterPro" id="IPR042115">
    <property type="entry name" value="PriA_3primeBD_sf"/>
</dbReference>
<dbReference type="GO" id="GO:0006302">
    <property type="term" value="P:double-strand break repair"/>
    <property type="evidence" value="ECO:0007669"/>
    <property type="project" value="TreeGrafter"/>
</dbReference>
<organism evidence="6 7">
    <name type="scientific">Candidatus Uhrbacteria bacterium RIFCSPLOWO2_02_FULL_48_12</name>
    <dbReference type="NCBI Taxonomy" id="1802407"/>
    <lineage>
        <taxon>Bacteria</taxon>
        <taxon>Candidatus Uhriibacteriota</taxon>
    </lineage>
</organism>
<dbReference type="GO" id="GO:0043138">
    <property type="term" value="F:3'-5' DNA helicase activity"/>
    <property type="evidence" value="ECO:0007669"/>
    <property type="project" value="TreeGrafter"/>
</dbReference>
<evidence type="ECO:0000256" key="4">
    <source>
        <dbReference type="SAM" id="MobiDB-lite"/>
    </source>
</evidence>
<dbReference type="GO" id="GO:0006270">
    <property type="term" value="P:DNA replication initiation"/>
    <property type="evidence" value="ECO:0007669"/>
    <property type="project" value="TreeGrafter"/>
</dbReference>
<dbReference type="GO" id="GO:0006310">
    <property type="term" value="P:DNA recombination"/>
    <property type="evidence" value="ECO:0007669"/>
    <property type="project" value="TreeGrafter"/>
</dbReference>
<dbReference type="PANTHER" id="PTHR30580">
    <property type="entry name" value="PRIMOSOMAL PROTEIN N"/>
    <property type="match status" value="1"/>
</dbReference>
<reference evidence="6 7" key="1">
    <citation type="journal article" date="2016" name="Nat. Commun.">
        <title>Thousands of microbial genomes shed light on interconnected biogeochemical processes in an aquifer system.</title>
        <authorList>
            <person name="Anantharaman K."/>
            <person name="Brown C.T."/>
            <person name="Hug L.A."/>
            <person name="Sharon I."/>
            <person name="Castelle C.J."/>
            <person name="Probst A.J."/>
            <person name="Thomas B.C."/>
            <person name="Singh A."/>
            <person name="Wilkins M.J."/>
            <person name="Karaoz U."/>
            <person name="Brodie E.L."/>
            <person name="Williams K.H."/>
            <person name="Hubbard S.S."/>
            <person name="Banfield J.F."/>
        </authorList>
    </citation>
    <scope>NUCLEOTIDE SEQUENCE [LARGE SCALE GENOMIC DNA]</scope>
</reference>
<dbReference type="GO" id="GO:0003677">
    <property type="term" value="F:DNA binding"/>
    <property type="evidence" value="ECO:0007669"/>
    <property type="project" value="UniProtKB-KW"/>
</dbReference>
<comment type="caution">
    <text evidence="6">The sequence shown here is derived from an EMBL/GenBank/DDBJ whole genome shotgun (WGS) entry which is preliminary data.</text>
</comment>
<evidence type="ECO:0000313" key="6">
    <source>
        <dbReference type="EMBL" id="OGL87208.1"/>
    </source>
</evidence>
<name>A0A1F7VAR5_9BACT</name>
<evidence type="ECO:0000256" key="3">
    <source>
        <dbReference type="ARBA" id="ARBA00023125"/>
    </source>
</evidence>
<dbReference type="Gene3D" id="3.40.50.300">
    <property type="entry name" value="P-loop containing nucleotide triphosphate hydrolases"/>
    <property type="match status" value="1"/>
</dbReference>
<evidence type="ECO:0000259" key="5">
    <source>
        <dbReference type="Pfam" id="PF17764"/>
    </source>
</evidence>
<sequence>MFADVVPIKYLPRGIDQEFTYRLPVGLQKNIKPGQLVIIPFRRQNIQGAAVRIYHEQKTAIKKILGIKAVLPYPPLTFGQRGLIDELENHYGASRTLAYKTVVSRLTAKIHLVPPRQGEQAKNQRHRQKSTALPLAKINRRTLRLLLGARSKLTIIGSLYDPRHPLFIEYIRRRLKNRGQVLLLFPDNESAEIAKKSYEKYFNEFALVIWSSRAPISQLGLDWMRISTGEASVIFATRSGPFLPFKSLRSVILFDEADDNYKSWDQQPYYDTRYLAERLTAFEQVPFLTTRILPPLWPKNRILGRIQAGAKAKLIILDRRVSREENRAAIIPEAALKAIGQSSTSAQSLVFVNRLGYAAVLCNDCQYAFRCSACHSFLTYFTHAPVPLGGTVRGSAPRNPVRQEATAVKPWSFTPAPVPPSGVQPQDPTSAEHSAAALKCQKCGHIENNLNSCPHCHGLKLRYFGLGIERILEELKHKFPNKIIQRLDRDSLKKSSNLFALLNKIKSNQVEITVATSIILPRLWALPLFNTVTIMQAESLFLSPQWHANEDGLTAIHQLWAAAKQYCYVETNLPEHPAIKAVKSGQESEFAKHELYDRKRFHYPPYARLIKLTAANQQFVLPRSIEDDHNLNIVNLDQQKNKKTVLIKAPLDYKLNQLWPHLDANWKIDVDPVSIS</sequence>
<dbReference type="STRING" id="1802407.A3I40_03550"/>
<dbReference type="EMBL" id="MGEP01000030">
    <property type="protein sequence ID" value="OGL87208.1"/>
    <property type="molecule type" value="Genomic_DNA"/>
</dbReference>
<dbReference type="GO" id="GO:0005524">
    <property type="term" value="F:ATP binding"/>
    <property type="evidence" value="ECO:0007669"/>
    <property type="project" value="UniProtKB-KW"/>
</dbReference>
<dbReference type="Proteomes" id="UP000178723">
    <property type="component" value="Unassembled WGS sequence"/>
</dbReference>
<keyword evidence="1" id="KW-0547">Nucleotide-binding</keyword>